<organism evidence="1 2">
    <name type="scientific">Deinococcus koreensis</name>
    <dbReference type="NCBI Taxonomy" id="2054903"/>
    <lineage>
        <taxon>Bacteria</taxon>
        <taxon>Thermotogati</taxon>
        <taxon>Deinococcota</taxon>
        <taxon>Deinococci</taxon>
        <taxon>Deinococcales</taxon>
        <taxon>Deinococcaceae</taxon>
        <taxon>Deinococcus</taxon>
    </lineage>
</organism>
<proteinExistence type="predicted"/>
<dbReference type="RefSeq" id="WP_103313227.1">
    <property type="nucleotide sequence ID" value="NZ_PPPD01000001.1"/>
</dbReference>
<evidence type="ECO:0000313" key="1">
    <source>
        <dbReference type="EMBL" id="PNY82794.1"/>
    </source>
</evidence>
<dbReference type="OrthoDB" id="64164at2"/>
<evidence type="ECO:0000313" key="2">
    <source>
        <dbReference type="Proteomes" id="UP000236379"/>
    </source>
</evidence>
<gene>
    <name evidence="1" type="ORF">CVO96_01145</name>
</gene>
<reference evidence="1 2" key="1">
    <citation type="submission" date="2018-01" db="EMBL/GenBank/DDBJ databases">
        <title>Deinococcus koreensis sp. nov., a radiation-resistant bacterium isolated from river water.</title>
        <authorList>
            <person name="Choi A."/>
        </authorList>
    </citation>
    <scope>NUCLEOTIDE SEQUENCE [LARGE SCALE GENOMIC DNA]</scope>
    <source>
        <strain evidence="1 2">SJW1-2</strain>
    </source>
</reference>
<comment type="caution">
    <text evidence="1">The sequence shown here is derived from an EMBL/GenBank/DDBJ whole genome shotgun (WGS) entry which is preliminary data.</text>
</comment>
<sequence length="255" mass="27160">MRFCLVPTLERLRSVYGVPRGPERFQAYVDAAVGGARTSAEVALPPLALANPMAREPAMECLDRWIGLGAEDVARRALEEATARLPNGSPAVTVRVGLTLLDDVGGGWTNRVISDAARFSVGKTLSKTGWLSLPLWASEEVSQGLLRALVLESVHRAATVTRTGDPLTLRDMLRQEGEAAAFAGHTVTLGAEDLEYSRAVIAPHLDSAHQPTALACLYGDEGAHAWGYPPLGLSRNAGFEVGLADAQSRRKGAEP</sequence>
<dbReference type="EMBL" id="PPPD01000001">
    <property type="protein sequence ID" value="PNY82794.1"/>
    <property type="molecule type" value="Genomic_DNA"/>
</dbReference>
<protein>
    <submittedName>
        <fullName evidence="1">Uncharacterized protein</fullName>
    </submittedName>
</protein>
<name>A0A2K3V1Y5_9DEIO</name>
<keyword evidence="2" id="KW-1185">Reference proteome</keyword>
<accession>A0A2K3V1Y5</accession>
<dbReference type="AlphaFoldDB" id="A0A2K3V1Y5"/>
<dbReference type="Proteomes" id="UP000236379">
    <property type="component" value="Unassembled WGS sequence"/>
</dbReference>